<reference evidence="11 12" key="1">
    <citation type="journal article" date="2008" name="PLoS ONE">
        <title>Environmental adaptation: genomic analysis of the piezotolerant and psychrotolerant deep-sea iron reducing bacterium Shewanella piezotolerans WP3.</title>
        <authorList>
            <person name="Wang F."/>
            <person name="Wang J."/>
            <person name="Jian H."/>
            <person name="Zhang B."/>
            <person name="Li S."/>
            <person name="Wang F."/>
            <person name="Zeng X."/>
            <person name="Gao L."/>
            <person name="Bartlett D.H."/>
            <person name="Yu J."/>
            <person name="Hu S."/>
            <person name="Xiao X."/>
        </authorList>
    </citation>
    <scope>NUCLEOTIDE SEQUENCE [LARGE SCALE GENOMIC DNA]</scope>
    <source>
        <strain evidence="12">WP3 / JCM 13877</strain>
    </source>
</reference>
<evidence type="ECO:0000313" key="11">
    <source>
        <dbReference type="EMBL" id="ACJ31718.1"/>
    </source>
</evidence>
<protein>
    <recommendedName>
        <fullName evidence="2">Negative regulator of flagellin synthesis</fullName>
    </recommendedName>
    <alternativeName>
        <fullName evidence="8">Anti-sigma-28 factor</fullName>
    </alternativeName>
</protein>
<evidence type="ECO:0000256" key="1">
    <source>
        <dbReference type="ARBA" id="ARBA00005322"/>
    </source>
</evidence>
<sequence>MEINKINSAINTEMGTNKSNRGAVQPLKVSAEVAAATAVVSDDCKLIAHGKSRLEQLPDVDMAKVAEVRQSLIDGSFDLNIDKLTDAMVLQHG</sequence>
<evidence type="ECO:0000259" key="10">
    <source>
        <dbReference type="Pfam" id="PF04316"/>
    </source>
</evidence>
<evidence type="ECO:0000256" key="5">
    <source>
        <dbReference type="ARBA" id="ARBA00023015"/>
    </source>
</evidence>
<dbReference type="InterPro" id="IPR007412">
    <property type="entry name" value="FlgM"/>
</dbReference>
<comment type="function">
    <text evidence="7">Responsible for the coupling of flagellin expression to flagellar assembly by preventing expression of the flagellin genes when a component of the middle class of proteins is defective. It negatively regulates flagellar genes by inhibiting the activity of FliA by directly binding to FliA.</text>
</comment>
<organism evidence="11 12">
    <name type="scientific">Shewanella piezotolerans (strain WP3 / JCM 13877)</name>
    <dbReference type="NCBI Taxonomy" id="225849"/>
    <lineage>
        <taxon>Bacteria</taxon>
        <taxon>Pseudomonadati</taxon>
        <taxon>Pseudomonadota</taxon>
        <taxon>Gammaproteobacteria</taxon>
        <taxon>Alteromonadales</taxon>
        <taxon>Shewanellaceae</taxon>
        <taxon>Shewanella</taxon>
    </lineage>
</organism>
<dbReference type="KEGG" id="swp:swp_5103"/>
<evidence type="ECO:0000256" key="4">
    <source>
        <dbReference type="ARBA" id="ARBA00022795"/>
    </source>
</evidence>
<evidence type="ECO:0000256" key="6">
    <source>
        <dbReference type="ARBA" id="ARBA00023163"/>
    </source>
</evidence>
<dbReference type="NCBIfam" id="TIGR03824">
    <property type="entry name" value="FlgM_jcvi"/>
    <property type="match status" value="1"/>
</dbReference>
<evidence type="ECO:0000256" key="2">
    <source>
        <dbReference type="ARBA" id="ARBA00017823"/>
    </source>
</evidence>
<name>B8CVP2_SHEPW</name>
<feature type="domain" description="Anti-sigma-28 factor FlgM C-terminal" evidence="10">
    <location>
        <begin position="40"/>
        <end position="89"/>
    </location>
</feature>
<keyword evidence="12" id="KW-1185">Reference proteome</keyword>
<evidence type="ECO:0000256" key="7">
    <source>
        <dbReference type="ARBA" id="ARBA00024739"/>
    </source>
</evidence>
<dbReference type="STRING" id="225849.swp_5103"/>
<dbReference type="InterPro" id="IPR031316">
    <property type="entry name" value="FlgM_C"/>
</dbReference>
<dbReference type="InterPro" id="IPR035890">
    <property type="entry name" value="Anti-sigma-28_factor_FlgM_sf"/>
</dbReference>
<evidence type="ECO:0000256" key="3">
    <source>
        <dbReference type="ARBA" id="ARBA00022491"/>
    </source>
</evidence>
<keyword evidence="5" id="KW-0805">Transcription regulation</keyword>
<keyword evidence="6" id="KW-0804">Transcription</keyword>
<dbReference type="Proteomes" id="UP000000753">
    <property type="component" value="Chromosome"/>
</dbReference>
<proteinExistence type="inferred from homology"/>
<keyword evidence="3" id="KW-0678">Repressor</keyword>
<feature type="region of interest" description="Disordered" evidence="9">
    <location>
        <begin position="1"/>
        <end position="22"/>
    </location>
</feature>
<gene>
    <name evidence="11" type="ordered locus">swp_5103</name>
</gene>
<evidence type="ECO:0000313" key="12">
    <source>
        <dbReference type="Proteomes" id="UP000000753"/>
    </source>
</evidence>
<dbReference type="OrthoDB" id="6400679at2"/>
<dbReference type="RefSeq" id="WP_020915044.1">
    <property type="nucleotide sequence ID" value="NC_011566.1"/>
</dbReference>
<dbReference type="SUPFAM" id="SSF101498">
    <property type="entry name" value="Anti-sigma factor FlgM"/>
    <property type="match status" value="1"/>
</dbReference>
<dbReference type="HOGENOM" id="CLU_185337_0_0_6"/>
<dbReference type="EMBL" id="CP000472">
    <property type="protein sequence ID" value="ACJ31718.1"/>
    <property type="molecule type" value="Genomic_DNA"/>
</dbReference>
<accession>B8CVP2</accession>
<dbReference type="AlphaFoldDB" id="B8CVP2"/>
<dbReference type="Pfam" id="PF04316">
    <property type="entry name" value="FlgM"/>
    <property type="match status" value="1"/>
</dbReference>
<keyword evidence="4" id="KW-1005">Bacterial flagellum biogenesis</keyword>
<evidence type="ECO:0000256" key="9">
    <source>
        <dbReference type="SAM" id="MobiDB-lite"/>
    </source>
</evidence>
<comment type="similarity">
    <text evidence="1">Belongs to the FlgM family.</text>
</comment>
<dbReference type="GO" id="GO:0044781">
    <property type="term" value="P:bacterial-type flagellum organization"/>
    <property type="evidence" value="ECO:0007669"/>
    <property type="project" value="UniProtKB-KW"/>
</dbReference>
<dbReference type="GO" id="GO:0045892">
    <property type="term" value="P:negative regulation of DNA-templated transcription"/>
    <property type="evidence" value="ECO:0007669"/>
    <property type="project" value="InterPro"/>
</dbReference>
<dbReference type="eggNOG" id="COG2747">
    <property type="taxonomic scope" value="Bacteria"/>
</dbReference>
<evidence type="ECO:0000256" key="8">
    <source>
        <dbReference type="ARBA" id="ARBA00030117"/>
    </source>
</evidence>